<evidence type="ECO:0000256" key="4">
    <source>
        <dbReference type="ARBA" id="ARBA00022475"/>
    </source>
</evidence>
<dbReference type="NCBIfam" id="TIGR00813">
    <property type="entry name" value="sss"/>
    <property type="match status" value="1"/>
</dbReference>
<reference evidence="13" key="1">
    <citation type="submission" date="2021-03" db="EMBL/GenBank/DDBJ databases">
        <authorList>
            <person name="Bekaert M."/>
        </authorList>
    </citation>
    <scope>NUCLEOTIDE SEQUENCE</scope>
</reference>
<proteinExistence type="inferred from homology"/>
<dbReference type="PROSITE" id="PS50283">
    <property type="entry name" value="NA_SOLUT_SYMP_3"/>
    <property type="match status" value="1"/>
</dbReference>
<evidence type="ECO:0000256" key="5">
    <source>
        <dbReference type="ARBA" id="ARBA00022692"/>
    </source>
</evidence>
<comment type="similarity">
    <text evidence="2 11">Belongs to the sodium:solute symporter (SSF) (TC 2.A.21) family.</text>
</comment>
<gene>
    <name evidence="13" type="ORF">MEDL_14284</name>
</gene>
<dbReference type="InterPro" id="IPR051163">
    <property type="entry name" value="Sodium:Solute_Symporter_SSF"/>
</dbReference>
<dbReference type="GO" id="GO:0015293">
    <property type="term" value="F:symporter activity"/>
    <property type="evidence" value="ECO:0007669"/>
    <property type="project" value="TreeGrafter"/>
</dbReference>
<evidence type="ECO:0000256" key="11">
    <source>
        <dbReference type="RuleBase" id="RU362091"/>
    </source>
</evidence>
<feature type="transmembrane region" description="Helical" evidence="12">
    <location>
        <begin position="326"/>
        <end position="352"/>
    </location>
</feature>
<name>A0A8S3QSB9_MYTED</name>
<dbReference type="InterPro" id="IPR001734">
    <property type="entry name" value="Na/solute_symporter"/>
</dbReference>
<feature type="transmembrane region" description="Helical" evidence="12">
    <location>
        <begin position="403"/>
        <end position="423"/>
    </location>
</feature>
<evidence type="ECO:0000313" key="14">
    <source>
        <dbReference type="Proteomes" id="UP000683360"/>
    </source>
</evidence>
<feature type="transmembrane region" description="Helical" evidence="12">
    <location>
        <begin position="497"/>
        <end position="518"/>
    </location>
</feature>
<dbReference type="Proteomes" id="UP000683360">
    <property type="component" value="Unassembled WGS sequence"/>
</dbReference>
<dbReference type="PANTHER" id="PTHR42985:SF40">
    <property type="entry name" value="LD47995P-RELATED"/>
    <property type="match status" value="1"/>
</dbReference>
<protein>
    <submittedName>
        <fullName evidence="13">SLC5A6</fullName>
    </submittedName>
</protein>
<dbReference type="Pfam" id="PF00474">
    <property type="entry name" value="SSF"/>
    <property type="match status" value="2"/>
</dbReference>
<feature type="transmembrane region" description="Helical" evidence="12">
    <location>
        <begin position="228"/>
        <end position="245"/>
    </location>
</feature>
<keyword evidence="5 12" id="KW-0812">Transmembrane</keyword>
<keyword evidence="9 12" id="KW-0472">Membrane</keyword>
<feature type="transmembrane region" description="Helical" evidence="12">
    <location>
        <begin position="430"/>
        <end position="449"/>
    </location>
</feature>
<feature type="transmembrane region" description="Helical" evidence="12">
    <location>
        <begin position="92"/>
        <end position="116"/>
    </location>
</feature>
<keyword evidence="4" id="KW-1003">Cell membrane</keyword>
<evidence type="ECO:0000256" key="6">
    <source>
        <dbReference type="ARBA" id="ARBA00022989"/>
    </source>
</evidence>
<evidence type="ECO:0000256" key="12">
    <source>
        <dbReference type="SAM" id="Phobius"/>
    </source>
</evidence>
<feature type="transmembrane region" description="Helical" evidence="12">
    <location>
        <begin position="266"/>
        <end position="291"/>
    </location>
</feature>
<feature type="transmembrane region" description="Helical" evidence="12">
    <location>
        <begin position="172"/>
        <end position="192"/>
    </location>
</feature>
<keyword evidence="10" id="KW-0739">Sodium transport</keyword>
<evidence type="ECO:0000256" key="1">
    <source>
        <dbReference type="ARBA" id="ARBA00004651"/>
    </source>
</evidence>
<comment type="subcellular location">
    <subcellularLocation>
        <location evidence="1">Cell membrane</location>
        <topology evidence="1">Multi-pass membrane protein</topology>
    </subcellularLocation>
</comment>
<keyword evidence="3" id="KW-0813">Transport</keyword>
<comment type="caution">
    <text evidence="13">The sequence shown here is derived from an EMBL/GenBank/DDBJ whole genome shotgun (WGS) entry which is preliminary data.</text>
</comment>
<dbReference type="GO" id="GO:0005886">
    <property type="term" value="C:plasma membrane"/>
    <property type="evidence" value="ECO:0007669"/>
    <property type="project" value="UniProtKB-SubCell"/>
</dbReference>
<feature type="transmembrane region" description="Helical" evidence="12">
    <location>
        <begin position="62"/>
        <end position="80"/>
    </location>
</feature>
<dbReference type="PANTHER" id="PTHR42985">
    <property type="entry name" value="SODIUM-COUPLED MONOCARBOXYLATE TRANSPORTER"/>
    <property type="match status" value="1"/>
</dbReference>
<feature type="transmembrane region" description="Helical" evidence="12">
    <location>
        <begin position="20"/>
        <end position="42"/>
    </location>
</feature>
<dbReference type="CDD" id="cd11492">
    <property type="entry name" value="SLC5sbd_NIS-SMVT"/>
    <property type="match status" value="1"/>
</dbReference>
<evidence type="ECO:0000256" key="7">
    <source>
        <dbReference type="ARBA" id="ARBA00023053"/>
    </source>
</evidence>
<dbReference type="InterPro" id="IPR038377">
    <property type="entry name" value="Na/Glc_symporter_sf"/>
</dbReference>
<dbReference type="Gene3D" id="1.20.1730.10">
    <property type="entry name" value="Sodium/glucose cotransporter"/>
    <property type="match status" value="1"/>
</dbReference>
<keyword evidence="14" id="KW-1185">Reference proteome</keyword>
<organism evidence="13 14">
    <name type="scientific">Mytilus edulis</name>
    <name type="common">Blue mussel</name>
    <dbReference type="NCBI Taxonomy" id="6550"/>
    <lineage>
        <taxon>Eukaryota</taxon>
        <taxon>Metazoa</taxon>
        <taxon>Spiralia</taxon>
        <taxon>Lophotrochozoa</taxon>
        <taxon>Mollusca</taxon>
        <taxon>Bivalvia</taxon>
        <taxon>Autobranchia</taxon>
        <taxon>Pteriomorphia</taxon>
        <taxon>Mytilida</taxon>
        <taxon>Mytiloidea</taxon>
        <taxon>Mytilidae</taxon>
        <taxon>Mytilinae</taxon>
        <taxon>Mytilus</taxon>
    </lineage>
</organism>
<evidence type="ECO:0000313" key="13">
    <source>
        <dbReference type="EMBL" id="CAG2199593.1"/>
    </source>
</evidence>
<evidence type="ECO:0000256" key="9">
    <source>
        <dbReference type="ARBA" id="ARBA00023136"/>
    </source>
</evidence>
<evidence type="ECO:0000256" key="8">
    <source>
        <dbReference type="ARBA" id="ARBA00023065"/>
    </source>
</evidence>
<dbReference type="GO" id="GO:0006814">
    <property type="term" value="P:sodium ion transport"/>
    <property type="evidence" value="ECO:0007669"/>
    <property type="project" value="UniProtKB-KW"/>
</dbReference>
<dbReference type="EMBL" id="CAJPWZ010000722">
    <property type="protein sequence ID" value="CAG2199593.1"/>
    <property type="molecule type" value="Genomic_DNA"/>
</dbReference>
<keyword evidence="8" id="KW-0406">Ion transport</keyword>
<evidence type="ECO:0000256" key="3">
    <source>
        <dbReference type="ARBA" id="ARBA00022448"/>
    </source>
</evidence>
<feature type="transmembrane region" description="Helical" evidence="12">
    <location>
        <begin position="123"/>
        <end position="140"/>
    </location>
</feature>
<dbReference type="OrthoDB" id="6132759at2759"/>
<keyword evidence="7" id="KW-0915">Sodium</keyword>
<feature type="transmembrane region" description="Helical" evidence="12">
    <location>
        <begin position="146"/>
        <end position="165"/>
    </location>
</feature>
<evidence type="ECO:0000256" key="10">
    <source>
        <dbReference type="ARBA" id="ARBA00023201"/>
    </source>
</evidence>
<feature type="transmembrane region" description="Helical" evidence="12">
    <location>
        <begin position="373"/>
        <end position="397"/>
    </location>
</feature>
<sequence length="610" mass="67114">MWNRTYSYNFETGKSVYFHTYDYVVFGITLGLSASIGLFYAIKDRKKKSENEFLLAGRNMSVIPVALSLMSSFISAVTLLGTPAEMYRYNTMYWFIVFGFLISVILSNTIYIPVFYNLGITSVFELIYMAIVLYGPSLALNAVTGISLWGSMIAVCAVCTLYTALGGMKAVVWTDTIQVLIMFSGMLILLIFGCKKLGGLDVAWRVADENDRIKFFILNPDPSERHSVWNMIVGGGFIWTAVYGINQAQVQRAVSFSSLSKAKLSLWVNLVCIVSILSLVCLVGVVMFAYYSTCDPVLAGIVTKSDQLIPLFAMDVVGDLHGLPGLVISCIFSGSLSTVSSGFNAISAIILKDFILVCAPNMPSGTRTIISKLIVLLAGGVCLAVAYVMSLLTSSILTATITIYGLLGGPLLGLFTLGMLFPWANKWGGLFGLLSSLAVNCWIGFGAFINKVVVTPTSPVTTEGCRLNFTTIETISNITTTSIQKQEDYLIIYKMSYIWFTGLGLLVCVVFGLIVSFITGATDPKKINPGLICPIFDEVLPCLPKKTRKRLHFGVRHEDFVKFSKENPKTMERGGYDRTLYIAEKTDKIPHDAIRGFPKHFENSDYNTRL</sequence>
<dbReference type="AlphaFoldDB" id="A0A8S3QSB9"/>
<evidence type="ECO:0000256" key="2">
    <source>
        <dbReference type="ARBA" id="ARBA00006434"/>
    </source>
</evidence>
<keyword evidence="6 12" id="KW-1133">Transmembrane helix</keyword>
<accession>A0A8S3QSB9</accession>